<evidence type="ECO:0000313" key="13">
    <source>
        <dbReference type="Proteomes" id="UP000198571"/>
    </source>
</evidence>
<dbReference type="Gene3D" id="1.20.1440.130">
    <property type="entry name" value="VKOR domain"/>
    <property type="match status" value="1"/>
</dbReference>
<name>A0A1H9UTE1_9BACI</name>
<evidence type="ECO:0000259" key="11">
    <source>
        <dbReference type="SMART" id="SM00756"/>
    </source>
</evidence>
<dbReference type="InterPro" id="IPR012932">
    <property type="entry name" value="VKOR"/>
</dbReference>
<dbReference type="Pfam" id="PF07884">
    <property type="entry name" value="VKOR"/>
    <property type="match status" value="1"/>
</dbReference>
<feature type="transmembrane region" description="Helical" evidence="10">
    <location>
        <begin position="35"/>
        <end position="61"/>
    </location>
</feature>
<keyword evidence="7 10" id="KW-0472">Membrane</keyword>
<evidence type="ECO:0000256" key="4">
    <source>
        <dbReference type="ARBA" id="ARBA00022719"/>
    </source>
</evidence>
<dbReference type="AlphaFoldDB" id="A0A1H9UTE1"/>
<accession>A0A1H9UTE1</accession>
<dbReference type="GO" id="GO:0016491">
    <property type="term" value="F:oxidoreductase activity"/>
    <property type="evidence" value="ECO:0007669"/>
    <property type="project" value="UniProtKB-KW"/>
</dbReference>
<evidence type="ECO:0000256" key="2">
    <source>
        <dbReference type="ARBA" id="ARBA00006214"/>
    </source>
</evidence>
<protein>
    <submittedName>
        <fullName evidence="12">Vitamin K epoxide reductase family protein</fullName>
    </submittedName>
</protein>
<comment type="subcellular location">
    <subcellularLocation>
        <location evidence="1">Membrane</location>
        <topology evidence="1">Multi-pass membrane protein</topology>
    </subcellularLocation>
</comment>
<dbReference type="InterPro" id="IPR038354">
    <property type="entry name" value="VKOR_sf"/>
</dbReference>
<feature type="domain" description="Vitamin K epoxide reductase" evidence="11">
    <location>
        <begin position="30"/>
        <end position="166"/>
    </location>
</feature>
<evidence type="ECO:0000256" key="3">
    <source>
        <dbReference type="ARBA" id="ARBA00022692"/>
    </source>
</evidence>
<evidence type="ECO:0000256" key="1">
    <source>
        <dbReference type="ARBA" id="ARBA00004141"/>
    </source>
</evidence>
<evidence type="ECO:0000256" key="9">
    <source>
        <dbReference type="ARBA" id="ARBA00023284"/>
    </source>
</evidence>
<keyword evidence="5 10" id="KW-1133">Transmembrane helix</keyword>
<feature type="transmembrane region" description="Helical" evidence="10">
    <location>
        <begin position="114"/>
        <end position="138"/>
    </location>
</feature>
<keyword evidence="9" id="KW-0676">Redox-active center</keyword>
<evidence type="ECO:0000256" key="5">
    <source>
        <dbReference type="ARBA" id="ARBA00022989"/>
    </source>
</evidence>
<dbReference type="OrthoDB" id="2844900at2"/>
<dbReference type="PANTHER" id="PTHR34573:SF1">
    <property type="entry name" value="VITAMIN K EPOXIDE REDUCTASE DOMAIN-CONTAINING PROTEIN"/>
    <property type="match status" value="1"/>
</dbReference>
<reference evidence="13" key="1">
    <citation type="submission" date="2016-10" db="EMBL/GenBank/DDBJ databases">
        <authorList>
            <person name="Varghese N."/>
            <person name="Submissions S."/>
        </authorList>
    </citation>
    <scope>NUCLEOTIDE SEQUENCE [LARGE SCALE GENOMIC DNA]</scope>
    <source>
        <strain evidence="13">S9</strain>
    </source>
</reference>
<keyword evidence="13" id="KW-1185">Reference proteome</keyword>
<dbReference type="CDD" id="cd10546">
    <property type="entry name" value="VKOR"/>
    <property type="match status" value="1"/>
</dbReference>
<evidence type="ECO:0000256" key="8">
    <source>
        <dbReference type="ARBA" id="ARBA00023157"/>
    </source>
</evidence>
<proteinExistence type="inferred from homology"/>
<gene>
    <name evidence="12" type="ORF">SAMN05518684_108169</name>
</gene>
<dbReference type="GO" id="GO:0016020">
    <property type="term" value="C:membrane"/>
    <property type="evidence" value="ECO:0007669"/>
    <property type="project" value="UniProtKB-SubCell"/>
</dbReference>
<evidence type="ECO:0000313" key="12">
    <source>
        <dbReference type="EMBL" id="SES12790.1"/>
    </source>
</evidence>
<organism evidence="12 13">
    <name type="scientific">Salipaludibacillus aurantiacus</name>
    <dbReference type="NCBI Taxonomy" id="1601833"/>
    <lineage>
        <taxon>Bacteria</taxon>
        <taxon>Bacillati</taxon>
        <taxon>Bacillota</taxon>
        <taxon>Bacilli</taxon>
        <taxon>Bacillales</taxon>
        <taxon>Bacillaceae</taxon>
    </lineage>
</organism>
<keyword evidence="8" id="KW-1015">Disulfide bond</keyword>
<sequence length="218" mass="23987">MNEMLQEKTIPFGKEVNEETTSEITYEYGAAVPKLFAGFTAVAAIGWLVSIFLSGVHFWVLPLPAGFEVAGTPWAVMTSEFAYVLGIPLALFGAFYYLTVLVLSAMWFHSRHPLVLKVLTPMTAIGVIASAVFVYLQLFVIEAICPFCMVSAGATTILFTLELIMLKKSSLPSLRQLIRNAPAAFDRKGVTWMLFMFGVSSLVVLGFWFVTLLPVANL</sequence>
<dbReference type="SMART" id="SM00756">
    <property type="entry name" value="VKc"/>
    <property type="match status" value="1"/>
</dbReference>
<dbReference type="Proteomes" id="UP000198571">
    <property type="component" value="Unassembled WGS sequence"/>
</dbReference>
<dbReference type="EMBL" id="FOGT01000008">
    <property type="protein sequence ID" value="SES12790.1"/>
    <property type="molecule type" value="Genomic_DNA"/>
</dbReference>
<comment type="similarity">
    <text evidence="2">Belongs to the VKOR family.</text>
</comment>
<dbReference type="GO" id="GO:0048038">
    <property type="term" value="F:quinone binding"/>
    <property type="evidence" value="ECO:0007669"/>
    <property type="project" value="UniProtKB-KW"/>
</dbReference>
<dbReference type="RefSeq" id="WP_093052132.1">
    <property type="nucleotide sequence ID" value="NZ_FOGT01000008.1"/>
</dbReference>
<feature type="transmembrane region" description="Helical" evidence="10">
    <location>
        <begin position="81"/>
        <end position="107"/>
    </location>
</feature>
<evidence type="ECO:0000256" key="7">
    <source>
        <dbReference type="ARBA" id="ARBA00023136"/>
    </source>
</evidence>
<keyword evidence="3 10" id="KW-0812">Transmembrane</keyword>
<keyword evidence="6" id="KW-0560">Oxidoreductase</keyword>
<evidence type="ECO:0000256" key="10">
    <source>
        <dbReference type="SAM" id="Phobius"/>
    </source>
</evidence>
<feature type="transmembrane region" description="Helical" evidence="10">
    <location>
        <begin position="189"/>
        <end position="210"/>
    </location>
</feature>
<evidence type="ECO:0000256" key="6">
    <source>
        <dbReference type="ARBA" id="ARBA00023002"/>
    </source>
</evidence>
<feature type="transmembrane region" description="Helical" evidence="10">
    <location>
        <begin position="144"/>
        <end position="166"/>
    </location>
</feature>
<dbReference type="PANTHER" id="PTHR34573">
    <property type="entry name" value="VKC DOMAIN-CONTAINING PROTEIN"/>
    <property type="match status" value="1"/>
</dbReference>
<keyword evidence="4" id="KW-0874">Quinone</keyword>